<evidence type="ECO:0000313" key="10">
    <source>
        <dbReference type="Proteomes" id="UP000825935"/>
    </source>
</evidence>
<dbReference type="Pfam" id="PF00149">
    <property type="entry name" value="Metallophos"/>
    <property type="match status" value="1"/>
</dbReference>
<comment type="caution">
    <text evidence="9">The sequence shown here is derived from an EMBL/GenBank/DDBJ whole genome shotgun (WGS) entry which is preliminary data.</text>
</comment>
<keyword evidence="7" id="KW-1133">Transmembrane helix</keyword>
<keyword evidence="7" id="KW-0812">Transmembrane</keyword>
<evidence type="ECO:0000256" key="4">
    <source>
        <dbReference type="ARBA" id="ARBA00022729"/>
    </source>
</evidence>
<accession>A0A8T2V7F4</accession>
<evidence type="ECO:0000256" key="5">
    <source>
        <dbReference type="ARBA" id="ARBA00022801"/>
    </source>
</evidence>
<evidence type="ECO:0000256" key="1">
    <source>
        <dbReference type="ARBA" id="ARBA00000032"/>
    </source>
</evidence>
<evidence type="ECO:0000256" key="6">
    <source>
        <dbReference type="SAM" id="MobiDB-lite"/>
    </source>
</evidence>
<dbReference type="PANTHER" id="PTHR10161">
    <property type="entry name" value="TARTRATE-RESISTANT ACID PHOSPHATASE TYPE 5"/>
    <property type="match status" value="1"/>
</dbReference>
<dbReference type="AlphaFoldDB" id="A0A8T2V7F4"/>
<evidence type="ECO:0000313" key="9">
    <source>
        <dbReference type="EMBL" id="KAH7441916.1"/>
    </source>
</evidence>
<dbReference type="InterPro" id="IPR029052">
    <property type="entry name" value="Metallo-depent_PP-like"/>
</dbReference>
<dbReference type="InterPro" id="IPR024927">
    <property type="entry name" value="Acid_PPase"/>
</dbReference>
<protein>
    <recommendedName>
        <fullName evidence="3">acid phosphatase</fullName>
        <ecNumber evidence="3">3.1.3.2</ecNumber>
    </recommendedName>
</protein>
<sequence length="416" mass="47438">MNTTVRNEPLFRKSGSLKEEGEMDAEEIKPFFRPSGPSPSLPASYSSAPFSPFSIRPQQQGRKHPPHSAWWKPTRRDAIVLLLGALVGWILLKLIFSSMSFLRSQRQQQQTPEQLVPERHGLNFLVVGDWGRRGLYNQSQVAIQMGRIGWQLGIEFVISTGDNFYDTGLNGTDDPKFAASFTNVFTAPSLQTKWYAVLGNHDYMGNVLSQMSSELVKRDLRWHCRREFEVHHSPCSKNELCKGSVDLFFIDTTPFVDEYWDSNSKHVFDWRGLAPRENQLKSQLQGLAEKLDKSNAIWKIVIGHHTVRSVGHHGDTPELVNQLLPVLEKYRVDVYINGHDHNLQHIKRSNSSVHFFTSGGGSKAFKGLQDYGVEAGVKFVFDGQGFLAVSIVPDFILFRFYDVFGEVMYSYQLHKW</sequence>
<dbReference type="CDD" id="cd07378">
    <property type="entry name" value="MPP_ACP5"/>
    <property type="match status" value="1"/>
</dbReference>
<comment type="catalytic activity">
    <reaction evidence="1">
        <text>a phosphate monoester + H2O = an alcohol + phosphate</text>
        <dbReference type="Rhea" id="RHEA:15017"/>
        <dbReference type="ChEBI" id="CHEBI:15377"/>
        <dbReference type="ChEBI" id="CHEBI:30879"/>
        <dbReference type="ChEBI" id="CHEBI:43474"/>
        <dbReference type="ChEBI" id="CHEBI:67140"/>
        <dbReference type="EC" id="3.1.3.2"/>
    </reaction>
</comment>
<evidence type="ECO:0000256" key="3">
    <source>
        <dbReference type="ARBA" id="ARBA00012646"/>
    </source>
</evidence>
<evidence type="ECO:0000259" key="8">
    <source>
        <dbReference type="Pfam" id="PF00149"/>
    </source>
</evidence>
<feature type="domain" description="Calcineurin-like phosphoesterase" evidence="8">
    <location>
        <begin position="123"/>
        <end position="342"/>
    </location>
</feature>
<dbReference type="SUPFAM" id="SSF56300">
    <property type="entry name" value="Metallo-dependent phosphatases"/>
    <property type="match status" value="1"/>
</dbReference>
<keyword evidence="4" id="KW-0732">Signal</keyword>
<feature type="region of interest" description="Disordered" evidence="6">
    <location>
        <begin position="1"/>
        <end position="46"/>
    </location>
</feature>
<evidence type="ECO:0000256" key="2">
    <source>
        <dbReference type="ARBA" id="ARBA00008723"/>
    </source>
</evidence>
<dbReference type="OrthoDB" id="411211at2759"/>
<organism evidence="9 10">
    <name type="scientific">Ceratopteris richardii</name>
    <name type="common">Triangle waterfern</name>
    <dbReference type="NCBI Taxonomy" id="49495"/>
    <lineage>
        <taxon>Eukaryota</taxon>
        <taxon>Viridiplantae</taxon>
        <taxon>Streptophyta</taxon>
        <taxon>Embryophyta</taxon>
        <taxon>Tracheophyta</taxon>
        <taxon>Polypodiopsida</taxon>
        <taxon>Polypodiidae</taxon>
        <taxon>Polypodiales</taxon>
        <taxon>Pteridineae</taxon>
        <taxon>Pteridaceae</taxon>
        <taxon>Parkerioideae</taxon>
        <taxon>Ceratopteris</taxon>
    </lineage>
</organism>
<gene>
    <name evidence="9" type="ORF">KP509_03G061900</name>
</gene>
<comment type="similarity">
    <text evidence="2">Belongs to the metallophosphoesterase superfamily. Purple acid phosphatase family.</text>
</comment>
<dbReference type="GO" id="GO:0003993">
    <property type="term" value="F:acid phosphatase activity"/>
    <property type="evidence" value="ECO:0007669"/>
    <property type="project" value="UniProtKB-EC"/>
</dbReference>
<dbReference type="OMA" id="MKEGANM"/>
<name>A0A8T2V7F4_CERRI</name>
<evidence type="ECO:0000256" key="7">
    <source>
        <dbReference type="SAM" id="Phobius"/>
    </source>
</evidence>
<dbReference type="InterPro" id="IPR051558">
    <property type="entry name" value="Metallophosphoesterase_PAP"/>
</dbReference>
<keyword evidence="7" id="KW-0472">Membrane</keyword>
<dbReference type="Proteomes" id="UP000825935">
    <property type="component" value="Chromosome 3"/>
</dbReference>
<dbReference type="PANTHER" id="PTHR10161:SF14">
    <property type="entry name" value="TARTRATE-RESISTANT ACID PHOSPHATASE TYPE 5"/>
    <property type="match status" value="1"/>
</dbReference>
<feature type="transmembrane region" description="Helical" evidence="7">
    <location>
        <begin position="78"/>
        <end position="96"/>
    </location>
</feature>
<reference evidence="9" key="1">
    <citation type="submission" date="2021-08" db="EMBL/GenBank/DDBJ databases">
        <title>WGS assembly of Ceratopteris richardii.</title>
        <authorList>
            <person name="Marchant D.B."/>
            <person name="Chen G."/>
            <person name="Jenkins J."/>
            <person name="Shu S."/>
            <person name="Leebens-Mack J."/>
            <person name="Grimwood J."/>
            <person name="Schmutz J."/>
            <person name="Soltis P."/>
            <person name="Soltis D."/>
            <person name="Chen Z.-H."/>
        </authorList>
    </citation>
    <scope>NUCLEOTIDE SEQUENCE</scope>
    <source>
        <strain evidence="9">Whitten #5841</strain>
        <tissue evidence="9">Leaf</tissue>
    </source>
</reference>
<dbReference type="Gene3D" id="3.60.21.10">
    <property type="match status" value="1"/>
</dbReference>
<proteinExistence type="inferred from homology"/>
<dbReference type="InterPro" id="IPR004843">
    <property type="entry name" value="Calcineurin-like_PHP"/>
</dbReference>
<dbReference type="EMBL" id="CM035408">
    <property type="protein sequence ID" value="KAH7441916.1"/>
    <property type="molecule type" value="Genomic_DNA"/>
</dbReference>
<keyword evidence="10" id="KW-1185">Reference proteome</keyword>
<keyword evidence="5" id="KW-0378">Hydrolase</keyword>
<dbReference type="EC" id="3.1.3.2" evidence="3"/>
<feature type="compositionally biased region" description="Basic and acidic residues" evidence="6">
    <location>
        <begin position="16"/>
        <end position="30"/>
    </location>
</feature>